<feature type="region of interest" description="Disordered" evidence="1">
    <location>
        <begin position="989"/>
        <end position="1056"/>
    </location>
</feature>
<proteinExistence type="predicted"/>
<feature type="compositionally biased region" description="Low complexity" evidence="1">
    <location>
        <begin position="1028"/>
        <end position="1037"/>
    </location>
</feature>
<sequence length="1069" mass="116764">MAAAKDEKIITLSPDFCADLNTTCFAAVVKIKDVFCEANKEALSKGMCTLSSFDDRIMLMPLNLIKPFVQETTLFYKSFLGTYADRLCPVAVCVSKRSLGPEFDLVYDEPGASKQLSGMIDSLSKHLDKMSVSVKRNEAKPVRDDVRCVEDSLEDDEMMVVFQSIVNIIHMASNDDYRLVFAESSTDTSGSSWVIGEAALNVPVKTLHATKNESDIEYDPEAKTGVPLRLSSAVCREFQFFFRCSFGFWKGDSGKPEQKNGCSEFDGGNAFEKQIVQSMASKNIVKGPGAASIISMIIVFASNLHTYQDRPSPVTVLECDKESIWTMLCTSLLGLHSASTVNHITTKMGKKTLQYHTLSRNFLINLYHTSTRGSLTVCGLVLHLCKKLREGRTTSNIGNNYVRSSRKCPLGCGDFCAKVWVASFVGPQAIQSNVAASKEGAHDSPGCGKYHRMFVSEFNTDCSLLGSVGVKASDVDSKYEKPKKVAPGFIAAHKALMASTPQQLDIGDTDVQSVTDVIESALKSVQSGVDEYSEYVMVRSECTDAKLETVLTTNSAGGMNASGLGFLFMPIVRGDIISSLSKNLFLFELKASKITDKPTESYGSIMGAISGNNLACYWKTIDASDHTVSSISVLRVEGAKGVKDINTNPEINKLDNEHASIYTKVSTKIKCFNGLLLDKQDFDTGGGDAFGGMNVKRGGSGGVGHKTVSKSGHSKVDVLKSALVNVAVNGVLVSKKKRLIIRANHDAIAALSGSRLMDPMFVFNTSSLQLVKTWDDLRSVFITGALMIKYGFLPRDEFKLPVYVELDKKYTIDCKPFPHRFLTGSTLNYCAVQHGTFYSELQKKHFVTEKNAPLEQTAILGGFSGNVNISAPVTLAFIRLSGAGYEQPKTDELMPLFKNVLGMTDVEICQLIYSNATKIIDKIKKQFIINEDGGDDDDDVVISATEVIGLFRNYQCDLVFDGNETLINMAENIQNTDVMKDILARIKATEREEEDDEEETVGKPRKRKRVDDDDKPRMAKYVSPSPPSSSSSSSSDGGDAGDGGGGDDDDNEDKTAKKIRLACEGFDDV</sequence>
<reference evidence="2 3" key="1">
    <citation type="journal article" date="2021" name="Elife">
        <title>Chloroplast acquisition without the gene transfer in kleptoplastic sea slugs, Plakobranchus ocellatus.</title>
        <authorList>
            <person name="Maeda T."/>
            <person name="Takahashi S."/>
            <person name="Yoshida T."/>
            <person name="Shimamura S."/>
            <person name="Takaki Y."/>
            <person name="Nagai Y."/>
            <person name="Toyoda A."/>
            <person name="Suzuki Y."/>
            <person name="Arimoto A."/>
            <person name="Ishii H."/>
            <person name="Satoh N."/>
            <person name="Nishiyama T."/>
            <person name="Hasebe M."/>
            <person name="Maruyama T."/>
            <person name="Minagawa J."/>
            <person name="Obokata J."/>
            <person name="Shigenobu S."/>
        </authorList>
    </citation>
    <scope>NUCLEOTIDE SEQUENCE [LARGE SCALE GENOMIC DNA]</scope>
</reference>
<gene>
    <name evidence="2" type="ORF">ElyMa_005791200</name>
</gene>
<dbReference type="EMBL" id="BMAT01011622">
    <property type="protein sequence ID" value="GFR76035.1"/>
    <property type="molecule type" value="Genomic_DNA"/>
</dbReference>
<protein>
    <submittedName>
        <fullName evidence="2">Uncharacterized protein</fullName>
    </submittedName>
</protein>
<evidence type="ECO:0000313" key="2">
    <source>
        <dbReference type="EMBL" id="GFR76035.1"/>
    </source>
</evidence>
<keyword evidence="3" id="KW-1185">Reference proteome</keyword>
<accession>A0AAV4FTD5</accession>
<comment type="caution">
    <text evidence="2">The sequence shown here is derived from an EMBL/GenBank/DDBJ whole genome shotgun (WGS) entry which is preliminary data.</text>
</comment>
<evidence type="ECO:0000313" key="3">
    <source>
        <dbReference type="Proteomes" id="UP000762676"/>
    </source>
</evidence>
<name>A0AAV4FTD5_9GAST</name>
<organism evidence="2 3">
    <name type="scientific">Elysia marginata</name>
    <dbReference type="NCBI Taxonomy" id="1093978"/>
    <lineage>
        <taxon>Eukaryota</taxon>
        <taxon>Metazoa</taxon>
        <taxon>Spiralia</taxon>
        <taxon>Lophotrochozoa</taxon>
        <taxon>Mollusca</taxon>
        <taxon>Gastropoda</taxon>
        <taxon>Heterobranchia</taxon>
        <taxon>Euthyneura</taxon>
        <taxon>Panpulmonata</taxon>
        <taxon>Sacoglossa</taxon>
        <taxon>Placobranchoidea</taxon>
        <taxon>Plakobranchidae</taxon>
        <taxon>Elysia</taxon>
    </lineage>
</organism>
<dbReference type="AlphaFoldDB" id="A0AAV4FTD5"/>
<evidence type="ECO:0000256" key="1">
    <source>
        <dbReference type="SAM" id="MobiDB-lite"/>
    </source>
</evidence>
<dbReference type="Proteomes" id="UP000762676">
    <property type="component" value="Unassembled WGS sequence"/>
</dbReference>